<feature type="region of interest" description="Disordered" evidence="5">
    <location>
        <begin position="299"/>
        <end position="324"/>
    </location>
</feature>
<dbReference type="Gene3D" id="3.40.50.10260">
    <property type="entry name" value="YjeF N-terminal domain"/>
    <property type="match status" value="1"/>
</dbReference>
<dbReference type="OMA" id="AWRKYGT"/>
<keyword evidence="4" id="KW-0963">Cytoplasm</keyword>
<dbReference type="GO" id="GO:0033962">
    <property type="term" value="P:P-body assembly"/>
    <property type="evidence" value="ECO:0007669"/>
    <property type="project" value="TreeGrafter"/>
</dbReference>
<feature type="domain" description="DFDF" evidence="7">
    <location>
        <begin position="262"/>
        <end position="298"/>
    </location>
</feature>
<organism evidence="8 9">
    <name type="scientific">Pestalotiopsis fici (strain W106-1 / CGMCC3.15140)</name>
    <dbReference type="NCBI Taxonomy" id="1229662"/>
    <lineage>
        <taxon>Eukaryota</taxon>
        <taxon>Fungi</taxon>
        <taxon>Dikarya</taxon>
        <taxon>Ascomycota</taxon>
        <taxon>Pezizomycotina</taxon>
        <taxon>Sordariomycetes</taxon>
        <taxon>Xylariomycetidae</taxon>
        <taxon>Amphisphaeriales</taxon>
        <taxon>Sporocadaceae</taxon>
        <taxon>Pestalotiopsis</taxon>
    </lineage>
</organism>
<evidence type="ECO:0000256" key="1">
    <source>
        <dbReference type="ARBA" id="ARBA00004201"/>
    </source>
</evidence>
<dbReference type="PANTHER" id="PTHR13612:SF0">
    <property type="entry name" value="ENHANCER OF MRNA-DECAPPING PROTEIN 3"/>
    <property type="match status" value="1"/>
</dbReference>
<evidence type="ECO:0000259" key="7">
    <source>
        <dbReference type="PROSITE" id="PS51512"/>
    </source>
</evidence>
<feature type="compositionally biased region" description="Basic and acidic residues" evidence="5">
    <location>
        <begin position="117"/>
        <end position="130"/>
    </location>
</feature>
<dbReference type="STRING" id="1229662.W3WI87"/>
<dbReference type="RefSeq" id="XP_007841321.1">
    <property type="nucleotide sequence ID" value="XM_007843130.1"/>
</dbReference>
<dbReference type="InterPro" id="IPR036652">
    <property type="entry name" value="YjeF_N_dom_sf"/>
</dbReference>
<comment type="similarity">
    <text evidence="2">Belongs to the EDC3 family.</text>
</comment>
<dbReference type="KEGG" id="pfy:PFICI_14549"/>
<dbReference type="EMBL" id="KI912121">
    <property type="protein sequence ID" value="ETS73603.1"/>
    <property type="molecule type" value="Genomic_DNA"/>
</dbReference>
<dbReference type="OrthoDB" id="10030313at2759"/>
<feature type="compositionally biased region" description="Low complexity" evidence="5">
    <location>
        <begin position="71"/>
        <end position="88"/>
    </location>
</feature>
<feature type="region of interest" description="Disordered" evidence="5">
    <location>
        <begin position="63"/>
        <end position="229"/>
    </location>
</feature>
<dbReference type="Pfam" id="PF09532">
    <property type="entry name" value="FDF"/>
    <property type="match status" value="1"/>
</dbReference>
<evidence type="ECO:0000256" key="4">
    <source>
        <dbReference type="ARBA" id="ARBA00022490"/>
    </source>
</evidence>
<accession>W3WI87</accession>
<feature type="compositionally biased region" description="Low complexity" evidence="5">
    <location>
        <begin position="134"/>
        <end position="146"/>
    </location>
</feature>
<dbReference type="AlphaFoldDB" id="W3WI87"/>
<evidence type="ECO:0000256" key="2">
    <source>
        <dbReference type="ARBA" id="ARBA00006610"/>
    </source>
</evidence>
<feature type="region of interest" description="Disordered" evidence="5">
    <location>
        <begin position="359"/>
        <end position="399"/>
    </location>
</feature>
<keyword evidence="9" id="KW-1185">Reference proteome</keyword>
<evidence type="ECO:0000313" key="9">
    <source>
        <dbReference type="Proteomes" id="UP000030651"/>
    </source>
</evidence>
<dbReference type="InParanoid" id="W3WI87"/>
<sequence>MDFIGLRMTVVLKQPSGCTLDGIVCSIMPGQLLSLEHVHIYNTGEYLPRVDLDPDNILDIRERHTTPPAPSVFASSAPAPVPAAATAPAPAPAPATPAANVTFQDPAILSMGRPPQGRKDANIGEKRDPLPKNAAAHSAALGQGASPIDPLTRDVGGLTIGASDPATLDTTEDEFGGVATPTAPVHPDSVKASKRPRQRQRKSAKNTRRGDDETPLSAGKPTVQGDGWRQTPILESTKSFQPFASLKKKGRIAASAENGWMSEDVTDVQEAGEFDFTESLAKFDKKTIFEEMRQQDQIDDADRLVSHNRLPKPKPGTAGGKNLHYTENVLDMPSSAGATKLKETPDDFWKSEADDATINGADRLSGREGSGRNSRLRGDSRLSTSRRSQSRKASTTTQITAGVPGRINSATRIGDQHPPTPTNKRHPHAAPVGVQGFYSVTTNRRIETVTHLQMLNIENISHNELGFSEDLMSENAGRSISEVALGALSDPAIQLRIAAASPPISPTIVILAGNNKSGARAIASGRHLRNHGVNVLVCVVGIEREKDLVDEIRRQIRLFRGFGGAVCTKAQLFENLNKSAKSLNASSQASVTLIIDALLGLSISFEELRKSDQATTYELMEWANRNEAFVLAVDIPSGIDPTNGKVNIIDGAKLYVQPRYVIALGAPKQGLLKAVEHGDEQADDITVDEWKIFLADIGLSTAIWRKAATKLRRGIDFDDKWVLELRYQRSQADDELD</sequence>
<dbReference type="GO" id="GO:0000932">
    <property type="term" value="C:P-body"/>
    <property type="evidence" value="ECO:0007669"/>
    <property type="project" value="UniProtKB-SubCell"/>
</dbReference>
<dbReference type="InterPro" id="IPR019050">
    <property type="entry name" value="FDF_dom"/>
</dbReference>
<reference evidence="9" key="1">
    <citation type="journal article" date="2015" name="BMC Genomics">
        <title>Genomic and transcriptomic analysis of the endophytic fungus Pestalotiopsis fici reveals its lifestyle and high potential for synthesis of natural products.</title>
        <authorList>
            <person name="Wang X."/>
            <person name="Zhang X."/>
            <person name="Liu L."/>
            <person name="Xiang M."/>
            <person name="Wang W."/>
            <person name="Sun X."/>
            <person name="Che Y."/>
            <person name="Guo L."/>
            <person name="Liu G."/>
            <person name="Guo L."/>
            <person name="Wang C."/>
            <person name="Yin W.B."/>
            <person name="Stadler M."/>
            <person name="Zhang X."/>
            <person name="Liu X."/>
        </authorList>
    </citation>
    <scope>NUCLEOTIDE SEQUENCE [LARGE SCALE GENOMIC DNA]</scope>
    <source>
        <strain evidence="9">W106-1 / CGMCC3.15140</strain>
    </source>
</reference>
<dbReference type="Pfam" id="PF03853">
    <property type="entry name" value="YjeF_N"/>
    <property type="match status" value="1"/>
</dbReference>
<gene>
    <name evidence="8" type="ORF">PFICI_14549</name>
</gene>
<dbReference type="eggNOG" id="KOG2585">
    <property type="taxonomic scope" value="Eukaryota"/>
</dbReference>
<dbReference type="GeneID" id="19279562"/>
<dbReference type="InterPro" id="IPR025762">
    <property type="entry name" value="DFDF"/>
</dbReference>
<evidence type="ECO:0000259" key="6">
    <source>
        <dbReference type="PROSITE" id="PS51385"/>
    </source>
</evidence>
<dbReference type="InterPro" id="IPR004443">
    <property type="entry name" value="YjeF_N_dom"/>
</dbReference>
<dbReference type="GO" id="GO:0031087">
    <property type="term" value="P:deadenylation-independent decapping of nuclear-transcribed mRNA"/>
    <property type="evidence" value="ECO:0007669"/>
    <property type="project" value="TreeGrafter"/>
</dbReference>
<evidence type="ECO:0000256" key="3">
    <source>
        <dbReference type="ARBA" id="ARBA00015797"/>
    </source>
</evidence>
<proteinExistence type="inferred from homology"/>
<dbReference type="Proteomes" id="UP000030651">
    <property type="component" value="Unassembled WGS sequence"/>
</dbReference>
<dbReference type="PROSITE" id="PS51385">
    <property type="entry name" value="YJEF_N"/>
    <property type="match status" value="1"/>
</dbReference>
<evidence type="ECO:0000313" key="8">
    <source>
        <dbReference type="EMBL" id="ETS73603.1"/>
    </source>
</evidence>
<dbReference type="PROSITE" id="PS51512">
    <property type="entry name" value="DFDF"/>
    <property type="match status" value="1"/>
</dbReference>
<dbReference type="GO" id="GO:0003729">
    <property type="term" value="F:mRNA binding"/>
    <property type="evidence" value="ECO:0007669"/>
    <property type="project" value="TreeGrafter"/>
</dbReference>
<dbReference type="FunCoup" id="W3WI87">
    <property type="interactions" value="134"/>
</dbReference>
<dbReference type="HOGENOM" id="CLU_024328_0_0_1"/>
<feature type="compositionally biased region" description="Basic residues" evidence="5">
    <location>
        <begin position="192"/>
        <end position="207"/>
    </location>
</feature>
<feature type="domain" description="YjeF N-terminal" evidence="6">
    <location>
        <begin position="454"/>
        <end position="705"/>
    </location>
</feature>
<comment type="subcellular location">
    <subcellularLocation>
        <location evidence="1">Cytoplasm</location>
        <location evidence="1">P-body</location>
    </subcellularLocation>
</comment>
<evidence type="ECO:0000256" key="5">
    <source>
        <dbReference type="SAM" id="MobiDB-lite"/>
    </source>
</evidence>
<feature type="compositionally biased region" description="Basic and acidic residues" evidence="5">
    <location>
        <begin position="364"/>
        <end position="380"/>
    </location>
</feature>
<protein>
    <recommendedName>
        <fullName evidence="3">Enhancer of mRNA-decapping protein 3</fullName>
    </recommendedName>
</protein>
<dbReference type="SUPFAM" id="SSF64153">
    <property type="entry name" value="YjeF N-terminal domain-like"/>
    <property type="match status" value="1"/>
</dbReference>
<dbReference type="SMART" id="SM01199">
    <property type="entry name" value="FDF"/>
    <property type="match status" value="1"/>
</dbReference>
<dbReference type="PANTHER" id="PTHR13612">
    <property type="entry name" value="ENHANCER OF MRNA-DECAPPING PROTEIN 3"/>
    <property type="match status" value="1"/>
</dbReference>
<name>W3WI87_PESFW</name>